<comment type="caution">
    <text evidence="1">The sequence shown here is derived from an EMBL/GenBank/DDBJ whole genome shotgun (WGS) entry which is preliminary data.</text>
</comment>
<protein>
    <submittedName>
        <fullName evidence="1">Uncharacterized protein</fullName>
    </submittedName>
</protein>
<reference evidence="1" key="1">
    <citation type="submission" date="2021-09" db="EMBL/GenBank/DDBJ databases">
        <authorList>
            <consortium name="AG Swart"/>
            <person name="Singh M."/>
            <person name="Singh A."/>
            <person name="Seah K."/>
            <person name="Emmerich C."/>
        </authorList>
    </citation>
    <scope>NUCLEOTIDE SEQUENCE</scope>
    <source>
        <strain evidence="1">ATCC30299</strain>
    </source>
</reference>
<evidence type="ECO:0000313" key="2">
    <source>
        <dbReference type="Proteomes" id="UP001162131"/>
    </source>
</evidence>
<keyword evidence="2" id="KW-1185">Reference proteome</keyword>
<proteinExistence type="predicted"/>
<dbReference type="AlphaFoldDB" id="A0AAU9IF89"/>
<organism evidence="1 2">
    <name type="scientific">Blepharisma stoltei</name>
    <dbReference type="NCBI Taxonomy" id="1481888"/>
    <lineage>
        <taxon>Eukaryota</taxon>
        <taxon>Sar</taxon>
        <taxon>Alveolata</taxon>
        <taxon>Ciliophora</taxon>
        <taxon>Postciliodesmatophora</taxon>
        <taxon>Heterotrichea</taxon>
        <taxon>Heterotrichida</taxon>
        <taxon>Blepharismidae</taxon>
        <taxon>Blepharisma</taxon>
    </lineage>
</organism>
<accession>A0AAU9IF89</accession>
<sequence length="82" mass="9830">MYSLYKKELLGSYCRHEVTNIWNPCFQTNSFLKYNFVCVKNIQKHQKLTNFYNTKFLCRQDKTERVRDTLVVAMLPMLAQGK</sequence>
<name>A0AAU9IF89_9CILI</name>
<dbReference type="Proteomes" id="UP001162131">
    <property type="component" value="Unassembled WGS sequence"/>
</dbReference>
<dbReference type="EMBL" id="CAJZBQ010000006">
    <property type="protein sequence ID" value="CAG9312515.1"/>
    <property type="molecule type" value="Genomic_DNA"/>
</dbReference>
<gene>
    <name evidence="1" type="ORF">BSTOLATCC_MIC6615</name>
</gene>
<evidence type="ECO:0000313" key="1">
    <source>
        <dbReference type="EMBL" id="CAG9312515.1"/>
    </source>
</evidence>